<gene>
    <name evidence="3" type="ORF">IC230_12110</name>
</gene>
<dbReference type="Proteomes" id="UP000653797">
    <property type="component" value="Unassembled WGS sequence"/>
</dbReference>
<reference evidence="3" key="1">
    <citation type="submission" date="2020-09" db="EMBL/GenBank/DDBJ databases">
        <authorList>
            <person name="Kim M.K."/>
        </authorList>
    </citation>
    <scope>NUCLEOTIDE SEQUENCE</scope>
    <source>
        <strain evidence="3">BT704</strain>
    </source>
</reference>
<evidence type="ECO:0000256" key="1">
    <source>
        <dbReference type="ARBA" id="ARBA00022857"/>
    </source>
</evidence>
<proteinExistence type="predicted"/>
<dbReference type="RefSeq" id="WP_191039232.1">
    <property type="nucleotide sequence ID" value="NZ_JACXAA010000003.1"/>
</dbReference>
<dbReference type="EMBL" id="JACXAA010000003">
    <property type="protein sequence ID" value="MBD2753639.1"/>
    <property type="molecule type" value="Genomic_DNA"/>
</dbReference>
<dbReference type="InterPro" id="IPR016040">
    <property type="entry name" value="NAD(P)-bd_dom"/>
</dbReference>
<keyword evidence="1" id="KW-0521">NADP</keyword>
<evidence type="ECO:0000313" key="4">
    <source>
        <dbReference type="Proteomes" id="UP000653797"/>
    </source>
</evidence>
<sequence>MNIAIIGANGLIGKPVTQQLIDAGFSVTILARHPEQVRSLFPTARIIQADLQNPASIRAGLQNQQALYLNLSVRQDEKPGDFHTETDGMKTIIAAAKQAGIQRIGYLSSLVMRYQGMNGFHWWVFDIKHEAVRLLKASDIPVTIFYPSTFMESFLMQIQGPFLALGGSSTIPLWFIAGSDYGRQVVRAFQQSDDQNRDYVIQGPEAYTYEEAARQFVQHYPQKKLLLMKAPVEVLQFLGRFNQKMNYGGHILEALNKYPERFEAEQTWADLGKPTITINDYARQV</sequence>
<organism evidence="3 4">
    <name type="scientific">Spirosoma validum</name>
    <dbReference type="NCBI Taxonomy" id="2771355"/>
    <lineage>
        <taxon>Bacteria</taxon>
        <taxon>Pseudomonadati</taxon>
        <taxon>Bacteroidota</taxon>
        <taxon>Cytophagia</taxon>
        <taxon>Cytophagales</taxon>
        <taxon>Cytophagaceae</taxon>
        <taxon>Spirosoma</taxon>
    </lineage>
</organism>
<name>A0A927GDE7_9BACT</name>
<comment type="caution">
    <text evidence="3">The sequence shown here is derived from an EMBL/GenBank/DDBJ whole genome shotgun (WGS) entry which is preliminary data.</text>
</comment>
<protein>
    <submittedName>
        <fullName evidence="3">NAD(P)H-binding protein</fullName>
    </submittedName>
</protein>
<dbReference type="PANTHER" id="PTHR42748">
    <property type="entry name" value="NITROGEN METABOLITE REPRESSION PROTEIN NMRA FAMILY MEMBER"/>
    <property type="match status" value="1"/>
</dbReference>
<keyword evidence="4" id="KW-1185">Reference proteome</keyword>
<feature type="domain" description="NAD(P)-binding" evidence="2">
    <location>
        <begin position="7"/>
        <end position="151"/>
    </location>
</feature>
<accession>A0A927GDE7</accession>
<dbReference type="InterPro" id="IPR036291">
    <property type="entry name" value="NAD(P)-bd_dom_sf"/>
</dbReference>
<dbReference type="SUPFAM" id="SSF51735">
    <property type="entry name" value="NAD(P)-binding Rossmann-fold domains"/>
    <property type="match status" value="1"/>
</dbReference>
<dbReference type="AlphaFoldDB" id="A0A927GDE7"/>
<evidence type="ECO:0000313" key="3">
    <source>
        <dbReference type="EMBL" id="MBD2753639.1"/>
    </source>
</evidence>
<dbReference type="InterPro" id="IPR051164">
    <property type="entry name" value="NmrA-like_oxidored"/>
</dbReference>
<dbReference type="Gene3D" id="3.40.50.720">
    <property type="entry name" value="NAD(P)-binding Rossmann-like Domain"/>
    <property type="match status" value="1"/>
</dbReference>
<dbReference type="PANTHER" id="PTHR42748:SF7">
    <property type="entry name" value="NMRA LIKE REDOX SENSOR 1-RELATED"/>
    <property type="match status" value="1"/>
</dbReference>
<dbReference type="Pfam" id="PF13460">
    <property type="entry name" value="NAD_binding_10"/>
    <property type="match status" value="1"/>
</dbReference>
<evidence type="ECO:0000259" key="2">
    <source>
        <dbReference type="Pfam" id="PF13460"/>
    </source>
</evidence>